<dbReference type="InterPro" id="IPR000215">
    <property type="entry name" value="Serpin_fam"/>
</dbReference>
<dbReference type="RefSeq" id="WP_226587326.1">
    <property type="nucleotide sequence ID" value="NZ_BLAY01000109.1"/>
</dbReference>
<accession>A0AAV3XLS0</accession>
<evidence type="ECO:0000259" key="2">
    <source>
        <dbReference type="SMART" id="SM00093"/>
    </source>
</evidence>
<dbReference type="InterPro" id="IPR036186">
    <property type="entry name" value="Serpin_sf"/>
</dbReference>
<dbReference type="GO" id="GO:0004867">
    <property type="term" value="F:serine-type endopeptidase inhibitor activity"/>
    <property type="evidence" value="ECO:0007669"/>
    <property type="project" value="InterPro"/>
</dbReference>
<dbReference type="InterPro" id="IPR023795">
    <property type="entry name" value="Serpin_CS"/>
</dbReference>
<evidence type="ECO:0000313" key="4">
    <source>
        <dbReference type="Proteomes" id="UP001050975"/>
    </source>
</evidence>
<reference evidence="3" key="1">
    <citation type="submission" date="2019-10" db="EMBL/GenBank/DDBJ databases">
        <title>Draft genome sequece of Microseira wollei NIES-4236.</title>
        <authorList>
            <person name="Yamaguchi H."/>
            <person name="Suzuki S."/>
            <person name="Kawachi M."/>
        </authorList>
    </citation>
    <scope>NUCLEOTIDE SEQUENCE</scope>
    <source>
        <strain evidence="3">NIES-4236</strain>
    </source>
</reference>
<name>A0AAV3XLS0_9CYAN</name>
<dbReference type="Gene3D" id="3.30.497.10">
    <property type="entry name" value="Antithrombin, subunit I, domain 2"/>
    <property type="match status" value="1"/>
</dbReference>
<organism evidence="3 4">
    <name type="scientific">Microseira wollei NIES-4236</name>
    <dbReference type="NCBI Taxonomy" id="2530354"/>
    <lineage>
        <taxon>Bacteria</taxon>
        <taxon>Bacillati</taxon>
        <taxon>Cyanobacteriota</taxon>
        <taxon>Cyanophyceae</taxon>
        <taxon>Oscillatoriophycideae</taxon>
        <taxon>Aerosakkonematales</taxon>
        <taxon>Aerosakkonemataceae</taxon>
        <taxon>Microseira</taxon>
    </lineage>
</organism>
<dbReference type="InterPro" id="IPR042178">
    <property type="entry name" value="Serpin_sf_1"/>
</dbReference>
<dbReference type="PROSITE" id="PS00284">
    <property type="entry name" value="SERPIN"/>
    <property type="match status" value="1"/>
</dbReference>
<dbReference type="InterPro" id="IPR042185">
    <property type="entry name" value="Serpin_sf_2"/>
</dbReference>
<protein>
    <submittedName>
        <fullName evidence="3">Proteinase inhibitor I4 serpin</fullName>
    </submittedName>
</protein>
<evidence type="ECO:0000256" key="1">
    <source>
        <dbReference type="RuleBase" id="RU000411"/>
    </source>
</evidence>
<dbReference type="GO" id="GO:0005615">
    <property type="term" value="C:extracellular space"/>
    <property type="evidence" value="ECO:0007669"/>
    <property type="project" value="InterPro"/>
</dbReference>
<dbReference type="SMART" id="SM00093">
    <property type="entry name" value="SERPIN"/>
    <property type="match status" value="1"/>
</dbReference>
<feature type="domain" description="Serpin" evidence="2">
    <location>
        <begin position="65"/>
        <end position="422"/>
    </location>
</feature>
<dbReference type="SUPFAM" id="SSF56574">
    <property type="entry name" value="Serpins"/>
    <property type="match status" value="1"/>
</dbReference>
<dbReference type="CDD" id="cd19588">
    <property type="entry name" value="serpin_miropin-like"/>
    <property type="match status" value="1"/>
</dbReference>
<evidence type="ECO:0000313" key="3">
    <source>
        <dbReference type="EMBL" id="GET41110.1"/>
    </source>
</evidence>
<dbReference type="AlphaFoldDB" id="A0AAV3XLS0"/>
<comment type="caution">
    <text evidence="3">The sequence shown here is derived from an EMBL/GenBank/DDBJ whole genome shotgun (WGS) entry which is preliminary data.</text>
</comment>
<dbReference type="Gene3D" id="2.30.39.10">
    <property type="entry name" value="Alpha-1-antitrypsin, domain 1"/>
    <property type="match status" value="1"/>
</dbReference>
<sequence>MKKQLFNPRGIVLAAIISLAALGEIAGLSMTKPMPASADVTNTSSVKQASTMNEKLVAANTKFGFKLFSEIFQQNSSQNIFVSPTSVAIALAMTYNGANGSTQQAMAQTLEFPGMSLDEINQAQLALSQILTNPDPKVQLTIANSLWAREGINFKPDFLQRNKDFYKAQITNLNFNKPNAVSTINNWVNQNTKGKIPTIIDRISPDALLYLINAIYFKGSWTDEFPKNATQDRPFTLLNGTRKQHPLMSRFGRFRYYENESFQAISLPYGSRRMSMYVFLPKPNATLQSFYNNLTPENWEQWIKQFRNREGSISLPRFKLEYDISLKQTLEALGMGIAFQDRANFTGMTSTPVNINEVKHKTFVEVNEEGTEAAAVTSVGIRATSAMPVNEPFNMVVDRPFFVAIRDNQTETLLFMGSIVEPQQ</sequence>
<dbReference type="PANTHER" id="PTHR11461">
    <property type="entry name" value="SERINE PROTEASE INHIBITOR, SERPIN"/>
    <property type="match status" value="1"/>
</dbReference>
<dbReference type="EMBL" id="BLAY01000109">
    <property type="protein sequence ID" value="GET41110.1"/>
    <property type="molecule type" value="Genomic_DNA"/>
</dbReference>
<dbReference type="FunFam" id="3.30.497.10:FF:000001">
    <property type="entry name" value="Serine protease inhibitor"/>
    <property type="match status" value="1"/>
</dbReference>
<dbReference type="Pfam" id="PF00079">
    <property type="entry name" value="Serpin"/>
    <property type="match status" value="1"/>
</dbReference>
<dbReference type="InterPro" id="IPR023796">
    <property type="entry name" value="Serpin_dom"/>
</dbReference>
<comment type="similarity">
    <text evidence="1">Belongs to the serpin family.</text>
</comment>
<proteinExistence type="inferred from homology"/>
<keyword evidence="4" id="KW-1185">Reference proteome</keyword>
<dbReference type="PANTHER" id="PTHR11461:SF211">
    <property type="entry name" value="GH10112P-RELATED"/>
    <property type="match status" value="1"/>
</dbReference>
<dbReference type="Proteomes" id="UP001050975">
    <property type="component" value="Unassembled WGS sequence"/>
</dbReference>
<gene>
    <name evidence="3" type="ORF">MiSe_59220</name>
</gene>